<keyword evidence="9" id="KW-1185">Reference proteome</keyword>
<keyword evidence="1" id="KW-0479">Metal-binding</keyword>
<dbReference type="GO" id="GO:1901098">
    <property type="term" value="P:positive regulation of autophagosome maturation"/>
    <property type="evidence" value="ECO:0007669"/>
    <property type="project" value="TreeGrafter"/>
</dbReference>
<comment type="caution">
    <text evidence="8">The sequence shown here is derived from an EMBL/GenBank/DDBJ whole genome shotgun (WGS) entry which is preliminary data.</text>
</comment>
<evidence type="ECO:0000256" key="1">
    <source>
        <dbReference type="ARBA" id="ARBA00022723"/>
    </source>
</evidence>
<dbReference type="GO" id="GO:0008270">
    <property type="term" value="F:zinc ion binding"/>
    <property type="evidence" value="ECO:0007669"/>
    <property type="project" value="UniProtKB-KW"/>
</dbReference>
<dbReference type="CDD" id="cd15730">
    <property type="entry name" value="FYVE_EEA1"/>
    <property type="match status" value="1"/>
</dbReference>
<dbReference type="GO" id="GO:0005770">
    <property type="term" value="C:late endosome"/>
    <property type="evidence" value="ECO:0007669"/>
    <property type="project" value="TreeGrafter"/>
</dbReference>
<dbReference type="SMART" id="SM00064">
    <property type="entry name" value="FYVE"/>
    <property type="match status" value="1"/>
</dbReference>
<accession>A0A8T0EZM6</accession>
<dbReference type="Pfam" id="PF02759">
    <property type="entry name" value="RUN"/>
    <property type="match status" value="1"/>
</dbReference>
<feature type="coiled-coil region" evidence="5">
    <location>
        <begin position="999"/>
        <end position="1114"/>
    </location>
</feature>
<evidence type="ECO:0000256" key="5">
    <source>
        <dbReference type="SAM" id="Coils"/>
    </source>
</evidence>
<dbReference type="SUPFAM" id="SSF57903">
    <property type="entry name" value="FYVE/PHD zinc finger"/>
    <property type="match status" value="1"/>
</dbReference>
<feature type="coiled-coil region" evidence="5">
    <location>
        <begin position="1140"/>
        <end position="1181"/>
    </location>
</feature>
<evidence type="ECO:0000256" key="3">
    <source>
        <dbReference type="ARBA" id="ARBA00022833"/>
    </source>
</evidence>
<proteinExistence type="predicted"/>
<dbReference type="EMBL" id="JABXBU010000030">
    <property type="protein sequence ID" value="KAF8784324.1"/>
    <property type="molecule type" value="Genomic_DNA"/>
</dbReference>
<evidence type="ECO:0000313" key="9">
    <source>
        <dbReference type="Proteomes" id="UP000807504"/>
    </source>
</evidence>
<dbReference type="InterPro" id="IPR000306">
    <property type="entry name" value="Znf_FYVE"/>
</dbReference>
<reference evidence="8" key="1">
    <citation type="journal article" date="2020" name="bioRxiv">
        <title>Chromosome-level reference genome of the European wasp spider Argiope bruennichi: a resource for studies on range expansion and evolutionary adaptation.</title>
        <authorList>
            <person name="Sheffer M.M."/>
            <person name="Hoppe A."/>
            <person name="Krehenwinkel H."/>
            <person name="Uhl G."/>
            <person name="Kuss A.W."/>
            <person name="Jensen L."/>
            <person name="Jensen C."/>
            <person name="Gillespie R.G."/>
            <person name="Hoff K.J."/>
            <person name="Prost S."/>
        </authorList>
    </citation>
    <scope>NUCLEOTIDE SEQUENCE</scope>
</reference>
<dbReference type="PANTHER" id="PTHR46753:SF2">
    <property type="entry name" value="FYVE AND COILED-COIL DOMAIN-CONTAINING PROTEIN 1"/>
    <property type="match status" value="1"/>
</dbReference>
<dbReference type="PANTHER" id="PTHR46753">
    <property type="entry name" value="FYVE AND COILED-COIL DOMAIN-CONTAINING PROTEIN 1"/>
    <property type="match status" value="1"/>
</dbReference>
<dbReference type="Proteomes" id="UP000807504">
    <property type="component" value="Unassembled WGS sequence"/>
</dbReference>
<evidence type="ECO:0000256" key="2">
    <source>
        <dbReference type="ARBA" id="ARBA00022771"/>
    </source>
</evidence>
<gene>
    <name evidence="8" type="ORF">HNY73_010018</name>
</gene>
<dbReference type="Gene3D" id="3.30.40.10">
    <property type="entry name" value="Zinc/RING finger domain, C3HC4 (zinc finger)"/>
    <property type="match status" value="1"/>
</dbReference>
<dbReference type="InterPro" id="IPR013083">
    <property type="entry name" value="Znf_RING/FYVE/PHD"/>
</dbReference>
<dbReference type="InterPro" id="IPR011011">
    <property type="entry name" value="Znf_FYVE_PHD"/>
</dbReference>
<dbReference type="SUPFAM" id="SSF140741">
    <property type="entry name" value="RUN domain-like"/>
    <property type="match status" value="1"/>
</dbReference>
<dbReference type="GO" id="GO:0005764">
    <property type="term" value="C:lysosome"/>
    <property type="evidence" value="ECO:0007669"/>
    <property type="project" value="TreeGrafter"/>
</dbReference>
<dbReference type="Gene3D" id="1.20.58.900">
    <property type="match status" value="1"/>
</dbReference>
<organism evidence="8 9">
    <name type="scientific">Argiope bruennichi</name>
    <name type="common">Wasp spider</name>
    <name type="synonym">Aranea bruennichi</name>
    <dbReference type="NCBI Taxonomy" id="94029"/>
    <lineage>
        <taxon>Eukaryota</taxon>
        <taxon>Metazoa</taxon>
        <taxon>Ecdysozoa</taxon>
        <taxon>Arthropoda</taxon>
        <taxon>Chelicerata</taxon>
        <taxon>Arachnida</taxon>
        <taxon>Araneae</taxon>
        <taxon>Araneomorphae</taxon>
        <taxon>Entelegynae</taxon>
        <taxon>Araneoidea</taxon>
        <taxon>Araneidae</taxon>
        <taxon>Argiope</taxon>
    </lineage>
</organism>
<dbReference type="GO" id="GO:0005776">
    <property type="term" value="C:autophagosome"/>
    <property type="evidence" value="ECO:0007669"/>
    <property type="project" value="TreeGrafter"/>
</dbReference>
<dbReference type="InterPro" id="IPR017455">
    <property type="entry name" value="Znf_FYVE-rel"/>
</dbReference>
<evidence type="ECO:0000313" key="8">
    <source>
        <dbReference type="EMBL" id="KAF8784324.1"/>
    </source>
</evidence>
<dbReference type="PROSITE" id="PS50826">
    <property type="entry name" value="RUN"/>
    <property type="match status" value="1"/>
</dbReference>
<keyword evidence="2 4" id="KW-0863">Zinc-finger</keyword>
<evidence type="ECO:0000259" key="7">
    <source>
        <dbReference type="PROSITE" id="PS50826"/>
    </source>
</evidence>
<keyword evidence="5" id="KW-0175">Coiled coil</keyword>
<dbReference type="InterPro" id="IPR004012">
    <property type="entry name" value="Run_dom"/>
</dbReference>
<feature type="domain" description="FYVE-type" evidence="6">
    <location>
        <begin position="1207"/>
        <end position="1265"/>
    </location>
</feature>
<keyword evidence="3" id="KW-0862">Zinc</keyword>
<reference evidence="8" key="2">
    <citation type="submission" date="2020-06" db="EMBL/GenBank/DDBJ databases">
        <authorList>
            <person name="Sheffer M."/>
        </authorList>
    </citation>
    <scope>NUCLEOTIDE SEQUENCE</scope>
</reference>
<dbReference type="GO" id="GO:0072383">
    <property type="term" value="P:plus-end-directed vesicle transport along microtubule"/>
    <property type="evidence" value="ECO:0007669"/>
    <property type="project" value="TreeGrafter"/>
</dbReference>
<protein>
    <submittedName>
        <fullName evidence="8">FYVE and coiled-coil domain-containing</fullName>
    </submittedName>
</protein>
<sequence>MSSFSITSKTLLDIQGCIEELKRDFSLEKTPVSDDCTALHCLEKQIETVLQLRVKGKSDVFVPKKTYWDYICACFCVSKRFHEGIKYVKSNSELKSSVGRGRALIRYCLIHKCLADTLQICFFDEKTTRNFYFEQSLPLQPKLWTAFISYLYDLNEINFDLNPLSSELDVSWPSFARKIFLPSECQILPFMTMNLSNIKDFSSELTVNELYTGDASTGGENSENMNNETQHLVVANSELEADVLYLQKKCKTLEQEICDAVHVEEALDMTSKIAEISIVEKSMDSDSKVLGSNYCDEKKCVENAEEYINNVDTELNFKSKSGDKCSCCLKTDYSEDDSGKDVQTFSTLKKSPNSPLFSHESLITIKGCGSSFLNNIDCSDLFLLKKMDCLLQRESTAFDPEIVDLIQDLVLEMKVLLNRLKSGMNSVTDPVVVSYVTRLQIIRQYLEKILLVEFKKSVECKIEKQNFEKYAFCMKSSALKQDKLIHSLFEQVNLCVKENKSLYEQLCILKDKLQSFGLLKPQAESKIEFKISSEIVNQTSDINEISENDINLDIQFNNNMPNYYLETFQIFKTSSANLCILSTQAKNLQLLVDSSRKLNDYLIERILDQELHMKSMTKQLEKAHNLLEVTKKQHQKLQYVENIVKYDLREKRRFLNELKQQLEVTQENCNLARVKNFKSEAEWQDLRREFMRIFVNKQTSEESGFIDDRGGESGFIDDGGEESGFVDDKSEDNCFIKDKCIKDECYVVDNNAHDNDEPENVSDNEVSISNSDIESKYQKKNRLQLIEEQCQMLCTNVKNSSKKRKELDYRLESWCKDIENSHIETSKTNNLSEILSAKKEYMDSSNKAANGKMNIDFNSDIDNSSSSEIGSFISDSCSYIPYNSSITSKGFRLSLQYLKTDELVSPKLVDLNVSKVPLEYEEHHNVDFGPLSEELDDIYNSKTIENVRESSYFRSIESLGGSDKCVMENSDSEGMSIQMKVNGNSCSTENKSSGPSMKSDDLEKLVIELDEEKKCLQLRCQELQMKNTVILENLNRKTQELQLTEAAKEQEIIALQFQLNSEILKYERAIKEYNDNNEGLKEMKQKVSDQEQLILTLEETLAEIEVEREGEKEHQWEQLQDIQLALAAREEECFALSSNIRQLEEIKMSNMKNKEMLEDEILHLRNDIKELQKKIIKLLKEKDILWKTNDRLRYLHKIQINDRWIDDREVSKCLGCRSQFSFLLRKHHCRHCGRIFCHSCANNWLLTPSSRKQIRVCNECYMQHMEIKTDVRRDSNVQYFDDSDDEAVDDISFNFNRSSSFSSEMHPSIADSIISLPARQVTNLKQRTHFTSAPELHFNHEIQEVPIKRSLNDPSLPCHMEVVENDISGSLLIKANEEAILPIFNEINSTSIAWNLEPPSEAIPISLIYEDTTHCNPKQTVLHQSSCEMDGVIHLSLPGLYKFHFDNKSRSSSMVVRYSFKASVLKEPEISV</sequence>
<feature type="domain" description="RUN" evidence="7">
    <location>
        <begin position="33"/>
        <end position="166"/>
    </location>
</feature>
<evidence type="ECO:0000259" key="6">
    <source>
        <dbReference type="PROSITE" id="PS50178"/>
    </source>
</evidence>
<feature type="coiled-coil region" evidence="5">
    <location>
        <begin position="613"/>
        <end position="675"/>
    </location>
</feature>
<dbReference type="Pfam" id="PF01363">
    <property type="entry name" value="FYVE"/>
    <property type="match status" value="1"/>
</dbReference>
<evidence type="ECO:0000256" key="4">
    <source>
        <dbReference type="PROSITE-ProRule" id="PRU00091"/>
    </source>
</evidence>
<name>A0A8T0EZM6_ARGBR</name>
<dbReference type="InterPro" id="IPR037213">
    <property type="entry name" value="Run_dom_sf"/>
</dbReference>
<dbReference type="PROSITE" id="PS50178">
    <property type="entry name" value="ZF_FYVE"/>
    <property type="match status" value="1"/>
</dbReference>